<evidence type="ECO:0000256" key="2">
    <source>
        <dbReference type="SAM" id="Phobius"/>
    </source>
</evidence>
<feature type="region of interest" description="Disordered" evidence="1">
    <location>
        <begin position="244"/>
        <end position="294"/>
    </location>
</feature>
<keyword evidence="5" id="KW-1185">Reference proteome</keyword>
<organism evidence="4 5">
    <name type="scientific">Parachaetomium inaequale</name>
    <dbReference type="NCBI Taxonomy" id="2588326"/>
    <lineage>
        <taxon>Eukaryota</taxon>
        <taxon>Fungi</taxon>
        <taxon>Dikarya</taxon>
        <taxon>Ascomycota</taxon>
        <taxon>Pezizomycotina</taxon>
        <taxon>Sordariomycetes</taxon>
        <taxon>Sordariomycetidae</taxon>
        <taxon>Sordariales</taxon>
        <taxon>Chaetomiaceae</taxon>
        <taxon>Parachaetomium</taxon>
    </lineage>
</organism>
<protein>
    <submittedName>
        <fullName evidence="4">Uncharacterized protein</fullName>
    </submittedName>
</protein>
<evidence type="ECO:0000313" key="4">
    <source>
        <dbReference type="EMBL" id="KAK4040073.1"/>
    </source>
</evidence>
<evidence type="ECO:0000313" key="5">
    <source>
        <dbReference type="Proteomes" id="UP001303115"/>
    </source>
</evidence>
<feature type="chain" id="PRO_5042882380" evidence="3">
    <location>
        <begin position="22"/>
        <end position="307"/>
    </location>
</feature>
<feature type="compositionally biased region" description="Basic and acidic residues" evidence="1">
    <location>
        <begin position="257"/>
        <end position="279"/>
    </location>
</feature>
<feature type="signal peptide" evidence="3">
    <location>
        <begin position="1"/>
        <end position="21"/>
    </location>
</feature>
<feature type="transmembrane region" description="Helical" evidence="2">
    <location>
        <begin position="204"/>
        <end position="226"/>
    </location>
</feature>
<dbReference type="AlphaFoldDB" id="A0AAN6SS72"/>
<proteinExistence type="predicted"/>
<dbReference type="EMBL" id="MU854385">
    <property type="protein sequence ID" value="KAK4040073.1"/>
    <property type="molecule type" value="Genomic_DNA"/>
</dbReference>
<keyword evidence="3" id="KW-0732">Signal</keyword>
<reference evidence="5" key="1">
    <citation type="journal article" date="2023" name="Mol. Phylogenet. Evol.">
        <title>Genome-scale phylogeny and comparative genomics of the fungal order Sordariales.</title>
        <authorList>
            <person name="Hensen N."/>
            <person name="Bonometti L."/>
            <person name="Westerberg I."/>
            <person name="Brannstrom I.O."/>
            <person name="Guillou S."/>
            <person name="Cros-Aarteil S."/>
            <person name="Calhoun S."/>
            <person name="Haridas S."/>
            <person name="Kuo A."/>
            <person name="Mondo S."/>
            <person name="Pangilinan J."/>
            <person name="Riley R."/>
            <person name="LaButti K."/>
            <person name="Andreopoulos B."/>
            <person name="Lipzen A."/>
            <person name="Chen C."/>
            <person name="Yan M."/>
            <person name="Daum C."/>
            <person name="Ng V."/>
            <person name="Clum A."/>
            <person name="Steindorff A."/>
            <person name="Ohm R.A."/>
            <person name="Martin F."/>
            <person name="Silar P."/>
            <person name="Natvig D.O."/>
            <person name="Lalanne C."/>
            <person name="Gautier V."/>
            <person name="Ament-Velasquez S.L."/>
            <person name="Kruys A."/>
            <person name="Hutchinson M.I."/>
            <person name="Powell A.J."/>
            <person name="Barry K."/>
            <person name="Miller A.N."/>
            <person name="Grigoriev I.V."/>
            <person name="Debuchy R."/>
            <person name="Gladieux P."/>
            <person name="Hiltunen Thoren M."/>
            <person name="Johannesson H."/>
        </authorList>
    </citation>
    <scope>NUCLEOTIDE SEQUENCE [LARGE SCALE GENOMIC DNA]</scope>
    <source>
        <strain evidence="5">CBS 284.82</strain>
    </source>
</reference>
<comment type="caution">
    <text evidence="4">The sequence shown here is derived from an EMBL/GenBank/DDBJ whole genome shotgun (WGS) entry which is preliminary data.</text>
</comment>
<keyword evidence="2" id="KW-0812">Transmembrane</keyword>
<keyword evidence="2" id="KW-1133">Transmembrane helix</keyword>
<gene>
    <name evidence="4" type="ORF">C8A01DRAFT_35946</name>
</gene>
<evidence type="ECO:0000256" key="1">
    <source>
        <dbReference type="SAM" id="MobiDB-lite"/>
    </source>
</evidence>
<accession>A0AAN6SS72</accession>
<dbReference type="InterPro" id="IPR028000">
    <property type="entry name" value="Pma1"/>
</dbReference>
<evidence type="ECO:0000256" key="3">
    <source>
        <dbReference type="SAM" id="SignalP"/>
    </source>
</evidence>
<name>A0AAN6SS72_9PEZI</name>
<sequence>MFPSKLALPAAWLLLLATASAAPASETVTSQQATAAVTDTATGTGAAQPVPTNEKGASAFTVCHNTDGIFKPFCLPKHKEIYYPGSMHYVTWDTSFFPGHNTTLKVLGFYTNTTAAELGEQEEEVEAFSSDTIKAAWGFYQWPLTHSLLQSQSLDLVNITLRIVALPAEGQAAQWLTGPMITLMYKPKPPKKPAHTPTRADDDVLYIALPLVFGFATLMIVGTFCWNRQLRRIGVGSVMGRKGGSSRGGIMRKVGASKRDRARNADKEQGIRLMERDGGSTDTDEEEAGWDEGAGRRVFERVDRKRD</sequence>
<dbReference type="Pfam" id="PF14610">
    <property type="entry name" value="Psg1"/>
    <property type="match status" value="1"/>
</dbReference>
<keyword evidence="2" id="KW-0472">Membrane</keyword>
<dbReference type="Proteomes" id="UP001303115">
    <property type="component" value="Unassembled WGS sequence"/>
</dbReference>